<dbReference type="AlphaFoldDB" id="Q2R1E6"/>
<feature type="region of interest" description="Disordered" evidence="1">
    <location>
        <begin position="20"/>
        <end position="51"/>
    </location>
</feature>
<sequence length="177" mass="19611">MGLTVTPALDMPSIQSIRPVASMSSQLQDLQASRSASQAMPRRPSTSWSWTWQRRHRRQGGVMEASRAVVVGPRGRRMMDELFPRALDAAAAALILEVAVGGLDGRHVLLGEKETHQRHSFHTVGSRPHCLEALRTREADDRVFSLLLMGRQLFIWVDQVEWPSSAATHGLAVGLAR</sequence>
<organism evidence="2">
    <name type="scientific">Oryza sativa subsp. japonica</name>
    <name type="common">Rice</name>
    <dbReference type="NCBI Taxonomy" id="39947"/>
    <lineage>
        <taxon>Eukaryota</taxon>
        <taxon>Viridiplantae</taxon>
        <taxon>Streptophyta</taxon>
        <taxon>Embryophyta</taxon>
        <taxon>Tracheophyta</taxon>
        <taxon>Spermatophyta</taxon>
        <taxon>Magnoliopsida</taxon>
        <taxon>Liliopsida</taxon>
        <taxon>Poales</taxon>
        <taxon>Poaceae</taxon>
        <taxon>BOP clade</taxon>
        <taxon>Oryzoideae</taxon>
        <taxon>Oryzeae</taxon>
        <taxon>Oryzinae</taxon>
        <taxon>Oryza</taxon>
        <taxon>Oryza sativa</taxon>
    </lineage>
</organism>
<evidence type="ECO:0000313" key="3">
    <source>
        <dbReference type="EMBL" id="BAG91034.1"/>
    </source>
</evidence>
<reference evidence="2" key="3">
    <citation type="submission" date="2005-04" db="EMBL/GenBank/DDBJ databases">
        <authorList>
            <person name="Buell C.R."/>
            <person name="Wing R.A."/>
            <person name="McCombie W.A."/>
            <person name="Ouyang S."/>
        </authorList>
    </citation>
    <scope>NUCLEOTIDE SEQUENCE</scope>
</reference>
<reference evidence="2" key="4">
    <citation type="submission" date="2006-01" db="EMBL/GenBank/DDBJ databases">
        <authorList>
            <person name="Buell R."/>
        </authorList>
    </citation>
    <scope>NUCLEOTIDE SEQUENCE</scope>
</reference>
<proteinExistence type="evidence at transcript level"/>
<name>Q2R1E6_ORYSJ</name>
<protein>
    <submittedName>
        <fullName evidence="2">Expressed protein</fullName>
    </submittedName>
    <submittedName>
        <fullName evidence="3">cDNA clone:J013162M01, full insert sequence</fullName>
    </submittedName>
</protein>
<evidence type="ECO:0000256" key="1">
    <source>
        <dbReference type="SAM" id="MobiDB-lite"/>
    </source>
</evidence>
<gene>
    <name evidence="2" type="ordered locus">LOC_Os11g39430</name>
</gene>
<reference evidence="2" key="2">
    <citation type="journal article" date="2005" name="BMC Biol.">
        <title>The sequence of rice chromosomes 11 and 12, rich in disease resistance genes and recent gene duplications.</title>
        <authorList>
            <consortium name="The rice chromosomes 11 and 12 sequencing consortia"/>
        </authorList>
    </citation>
    <scope>NUCLEOTIDE SEQUENCE [LARGE SCALE GENOMIC DNA]</scope>
</reference>
<evidence type="ECO:0000313" key="2">
    <source>
        <dbReference type="EMBL" id="ABA94722.2"/>
    </source>
</evidence>
<dbReference type="EMBL" id="DP000010">
    <property type="protein sequence ID" value="ABA94722.2"/>
    <property type="molecule type" value="Genomic_DNA"/>
</dbReference>
<feature type="compositionally biased region" description="Polar residues" evidence="1">
    <location>
        <begin position="22"/>
        <end position="51"/>
    </location>
</feature>
<reference evidence="3" key="1">
    <citation type="journal article" date="2003" name="Science">
        <title>Collection, Mapping, and Annotation of Over 28,000 cDNA Clones from japonica Rice.</title>
        <authorList>
            <person name="Kikuchi S."/>
            <person name="Satoh K."/>
            <person name="Nagata T."/>
            <person name="Kawagashira N."/>
            <person name="Doi K."/>
            <person name="Kishimoto N."/>
            <person name="Yazaki J."/>
            <person name="Ishikawa M."/>
            <person name="Yamada H."/>
            <person name="Ooka H."/>
            <person name="Hotta I."/>
            <person name="Kojima K."/>
            <person name="Namiki T."/>
            <person name="Ohneda E."/>
            <person name="Yahagi W."/>
            <person name="Suzuki K."/>
            <person name="Li C."/>
            <person name="Ohtsuki K."/>
            <person name="Shishiki T."/>
            <person name="Otomo Y."/>
            <person name="Murakami K."/>
            <person name="Iida Y."/>
            <person name="Sugano S."/>
            <person name="Fujimura T."/>
            <person name="Suzuki Y."/>
            <person name="Tsunoda Y."/>
            <person name="Kurosaki T."/>
            <person name="Kodama T."/>
            <person name="Masuda H."/>
            <person name="Kobayashi M."/>
            <person name="Xie Q."/>
            <person name="Lu M."/>
            <person name="Narikawa R."/>
            <person name="Sugiyama A."/>
            <person name="Mizuno K."/>
            <person name="Yokomizo S."/>
            <person name="Niikura J."/>
            <person name="Ikeda R."/>
            <person name="Ishibiki J."/>
            <person name="Kawamata M."/>
            <person name="Yoshimura A."/>
            <person name="Miura J."/>
            <person name="Kusumegi T."/>
            <person name="Oka M."/>
            <person name="Ryu R."/>
            <person name="Ueda M."/>
            <person name="Matsubara K."/>
            <person name="Kawai J."/>
            <person name="Carninci P."/>
            <person name="Adachi J."/>
            <person name="Aizawa K."/>
            <person name="Arakawa T."/>
            <person name="Fukuda S."/>
            <person name="Hara A."/>
            <person name="Hashidume W."/>
            <person name="Hayatsu N."/>
            <person name="Imotani K."/>
            <person name="Ishii Y."/>
            <person name="Itoh M."/>
            <person name="Kagawa I."/>
            <person name="Kondo S."/>
            <person name="Konno H."/>
            <person name="Miyazaki A."/>
            <person name="Osato N."/>
            <person name="Ota Y."/>
            <person name="Saito R."/>
            <person name="Sasaki D."/>
            <person name="Sato K."/>
            <person name="Shibata K."/>
            <person name="Shinagawa A."/>
            <person name="Shiraki T."/>
            <person name="Yoshino M."/>
            <person name="Hayashizaki Y."/>
        </authorList>
    </citation>
    <scope>NUCLEOTIDE SEQUENCE</scope>
</reference>
<dbReference type="EMBL" id="AK068694">
    <property type="protein sequence ID" value="BAG91034.1"/>
    <property type="molecule type" value="mRNA"/>
</dbReference>
<accession>Q2R1E6</accession>